<proteinExistence type="predicted"/>
<reference evidence="1 2" key="1">
    <citation type="journal article" date="2022" name="DNA Res.">
        <title>Chromosomal-level genome assembly of the orchid tree Bauhinia variegata (Leguminosae; Cercidoideae) supports the allotetraploid origin hypothesis of Bauhinia.</title>
        <authorList>
            <person name="Zhong Y."/>
            <person name="Chen Y."/>
            <person name="Zheng D."/>
            <person name="Pang J."/>
            <person name="Liu Y."/>
            <person name="Luo S."/>
            <person name="Meng S."/>
            <person name="Qian L."/>
            <person name="Wei D."/>
            <person name="Dai S."/>
            <person name="Zhou R."/>
        </authorList>
    </citation>
    <scope>NUCLEOTIDE SEQUENCE [LARGE SCALE GENOMIC DNA]</scope>
    <source>
        <strain evidence="1">BV-YZ2020</strain>
    </source>
</reference>
<sequence>MLTCIARLHQFEFIVGHQMQQRIISRAPPAVALKLRQGKKSLNYVNGVDVPWVISVALQKVDTFFLDRHTTIKDLSAFGLQNLHKLRVCVLGECNRMHAIVDGSRSSSLSYMLCTLELLGVFYMKNLKSILKGVSSRPCFIMMKSLQLYNCPKLKTIFTLDLVDNLYVLEEVVIEDCPKVIKGESRWWKRLNWSEAGWEQNQVDHLKKIFSPIDEERDIMTQLTTDEDDIVKNDANDTDDNYGDDDNYDDLDDDDDDDVSEEEDEYADE</sequence>
<evidence type="ECO:0000313" key="2">
    <source>
        <dbReference type="Proteomes" id="UP000828941"/>
    </source>
</evidence>
<organism evidence="1 2">
    <name type="scientific">Bauhinia variegata</name>
    <name type="common">Purple orchid tree</name>
    <name type="synonym">Phanera variegata</name>
    <dbReference type="NCBI Taxonomy" id="167791"/>
    <lineage>
        <taxon>Eukaryota</taxon>
        <taxon>Viridiplantae</taxon>
        <taxon>Streptophyta</taxon>
        <taxon>Embryophyta</taxon>
        <taxon>Tracheophyta</taxon>
        <taxon>Spermatophyta</taxon>
        <taxon>Magnoliopsida</taxon>
        <taxon>eudicotyledons</taxon>
        <taxon>Gunneridae</taxon>
        <taxon>Pentapetalae</taxon>
        <taxon>rosids</taxon>
        <taxon>fabids</taxon>
        <taxon>Fabales</taxon>
        <taxon>Fabaceae</taxon>
        <taxon>Cercidoideae</taxon>
        <taxon>Cercideae</taxon>
        <taxon>Bauhiniinae</taxon>
        <taxon>Bauhinia</taxon>
    </lineage>
</organism>
<keyword evidence="2" id="KW-1185">Reference proteome</keyword>
<dbReference type="EMBL" id="CM039439">
    <property type="protein sequence ID" value="KAI4297414.1"/>
    <property type="molecule type" value="Genomic_DNA"/>
</dbReference>
<comment type="caution">
    <text evidence="1">The sequence shown here is derived from an EMBL/GenBank/DDBJ whole genome shotgun (WGS) entry which is preliminary data.</text>
</comment>
<protein>
    <submittedName>
        <fullName evidence="1">Uncharacterized protein</fullName>
    </submittedName>
</protein>
<accession>A0ACB9KJQ6</accession>
<gene>
    <name evidence="1" type="ORF">L6164_037306</name>
</gene>
<name>A0ACB9KJQ6_BAUVA</name>
<evidence type="ECO:0000313" key="1">
    <source>
        <dbReference type="EMBL" id="KAI4297414.1"/>
    </source>
</evidence>
<dbReference type="Proteomes" id="UP000828941">
    <property type="component" value="Chromosome 14"/>
</dbReference>